<dbReference type="GO" id="GO:0047341">
    <property type="term" value="F:fucose-1-phosphate guanylyltransferase activity"/>
    <property type="evidence" value="ECO:0007669"/>
    <property type="project" value="Ensembl"/>
</dbReference>
<feature type="region of interest" description="Disordered" evidence="3">
    <location>
        <begin position="1"/>
        <end position="41"/>
    </location>
</feature>
<dbReference type="Proteomes" id="UP000515140">
    <property type="component" value="Unplaced"/>
</dbReference>
<evidence type="ECO:0000313" key="6">
    <source>
        <dbReference type="RefSeq" id="XP_020824237.1"/>
    </source>
</evidence>
<feature type="compositionally biased region" description="Basic and acidic residues" evidence="3">
    <location>
        <begin position="1"/>
        <end position="13"/>
    </location>
</feature>
<dbReference type="GO" id="GO:0000166">
    <property type="term" value="F:nucleotide binding"/>
    <property type="evidence" value="ECO:0007669"/>
    <property type="project" value="UniProtKB-KW"/>
</dbReference>
<dbReference type="KEGG" id="pcw:110195722"/>
<dbReference type="GeneID" id="110195722"/>
<dbReference type="SUPFAM" id="SSF51161">
    <property type="entry name" value="Trimeric LpxA-like enzymes"/>
    <property type="match status" value="1"/>
</dbReference>
<keyword evidence="6" id="KW-0548">Nucleotidyltransferase</keyword>
<organism evidence="5 6">
    <name type="scientific">Phascolarctos cinereus</name>
    <name type="common">Koala</name>
    <dbReference type="NCBI Taxonomy" id="38626"/>
    <lineage>
        <taxon>Eukaryota</taxon>
        <taxon>Metazoa</taxon>
        <taxon>Chordata</taxon>
        <taxon>Craniata</taxon>
        <taxon>Vertebrata</taxon>
        <taxon>Euteleostomi</taxon>
        <taxon>Mammalia</taxon>
        <taxon>Metatheria</taxon>
        <taxon>Diprotodontia</taxon>
        <taxon>Phascolarctidae</taxon>
        <taxon>Phascolarctos</taxon>
    </lineage>
</organism>
<protein>
    <submittedName>
        <fullName evidence="6">Fucose-1-phosphate guanylyltransferase</fullName>
    </submittedName>
</protein>
<dbReference type="GO" id="GO:0042352">
    <property type="term" value="P:GDP-L-fucose salvage"/>
    <property type="evidence" value="ECO:0007669"/>
    <property type="project" value="Ensembl"/>
</dbReference>
<feature type="compositionally biased region" description="Basic and acidic residues" evidence="3">
    <location>
        <begin position="29"/>
        <end position="39"/>
    </location>
</feature>
<evidence type="ECO:0000256" key="2">
    <source>
        <dbReference type="ARBA" id="ARBA00022741"/>
    </source>
</evidence>
<dbReference type="GO" id="GO:0042354">
    <property type="term" value="P:L-fucose metabolic process"/>
    <property type="evidence" value="ECO:0007669"/>
    <property type="project" value="Ensembl"/>
</dbReference>
<evidence type="ECO:0000259" key="4">
    <source>
        <dbReference type="Pfam" id="PF07959"/>
    </source>
</evidence>
<evidence type="ECO:0000256" key="3">
    <source>
        <dbReference type="SAM" id="MobiDB-lite"/>
    </source>
</evidence>
<reference evidence="6" key="1">
    <citation type="submission" date="2025-08" db="UniProtKB">
        <authorList>
            <consortium name="RefSeq"/>
        </authorList>
    </citation>
    <scope>IDENTIFICATION</scope>
    <source>
        <tissue evidence="6">Spleen</tissue>
    </source>
</reference>
<name>A0A6P5IQ93_PHACI</name>
<dbReference type="InterPro" id="IPR011004">
    <property type="entry name" value="Trimer_LpxA-like_sf"/>
</dbReference>
<dbReference type="Pfam" id="PF07959">
    <property type="entry name" value="Fucose_pyrophosphorylase"/>
    <property type="match status" value="1"/>
</dbReference>
<dbReference type="FunCoup" id="A0A6P5IQ93">
    <property type="interactions" value="1721"/>
</dbReference>
<dbReference type="InParanoid" id="A0A6P5IQ93"/>
<sequence>MDTRPESAHDLWRGSRRGGASKTANRESGASREGRDRPIKAAQACCSGSPASFHLPSGVTIMAAAEAGPGTVLREATQRKLRKFEQLRGRVVNVGEFWDVVVITAADEKQELAYKQQLSRKLQQKELPLGVHYHVFADPAGAKIGNGGSTLCVLQCLEEIYGDRWNCFTILLIHSGGYSQRLPNASALGKIFTALPLGYPIYQMLELKLAMYIDFPSRMSPGVLITCADDIELYSVGDVDCLRFDKPGFTALAHPSDLMIGTTHGVFVLEPSGGSECGDLEYRTCYRFLHKPSLEEMYQAGAVGKKGTLSSKNLAVGDLSTPNLHSDFVYTDSLFYMDHNSAQKLLAFYQQLGALTCEIDAYGDFLQALGPGATVEYTKNMANVTREKSELVEMREKIFHLLKGTPLNIVALNNSKFYHIGTTQEYLYHFTSDSTLKSELGLLSKAVSIFPGGSECCREAPCVIQSIIESGASVGLGSVVEYSWLGPDVAVGANSIISGCHVLTKAALPPNSFLCALSLRANGHLMYATMAYGVEDDLKRNVKVLSDIHSLQFSGLGFLACLDLWGLKVTEGLFSSSRTSLSLWNARIFPMCPSLSESVTASLRLLAAVKHESPFHLTSYKLLSIAEMLLYKDVGDMMRWRERIAQEIHLRGCQADVSQ</sequence>
<keyword evidence="1" id="KW-0808">Transferase</keyword>
<evidence type="ECO:0000256" key="1">
    <source>
        <dbReference type="ARBA" id="ARBA00022679"/>
    </source>
</evidence>
<keyword evidence="5" id="KW-1185">Reference proteome</keyword>
<proteinExistence type="predicted"/>
<dbReference type="PANTHER" id="PTHR15045">
    <property type="entry name" value="FUCOSE-1-PHOSPHATE GUANYLYLTRANSFERASE"/>
    <property type="match status" value="1"/>
</dbReference>
<dbReference type="RefSeq" id="XP_020824237.1">
    <property type="nucleotide sequence ID" value="XM_020968578.1"/>
</dbReference>
<dbReference type="AlphaFoldDB" id="A0A6P5IQ93"/>
<accession>A0A6P5IQ93</accession>
<dbReference type="InterPro" id="IPR012887">
    <property type="entry name" value="GDP_fucose_pyrophosphorylase"/>
</dbReference>
<dbReference type="PANTHER" id="PTHR15045:SF1">
    <property type="entry name" value="FUCOSE-1-PHOSPHATE GUANYLYLTRANSFERASE"/>
    <property type="match status" value="1"/>
</dbReference>
<gene>
    <name evidence="6" type="primary">FPGT</name>
</gene>
<keyword evidence="2" id="KW-0547">Nucleotide-binding</keyword>
<feature type="domain" description="GDP-fucose pyrophosphorylase" evidence="4">
    <location>
        <begin position="163"/>
        <end position="593"/>
    </location>
</feature>
<dbReference type="OMA" id="DMIAYRE"/>
<evidence type="ECO:0000313" key="5">
    <source>
        <dbReference type="Proteomes" id="UP000515140"/>
    </source>
</evidence>
<dbReference type="CTD" id="8790"/>